<dbReference type="Proteomes" id="UP000628710">
    <property type="component" value="Unassembled WGS sequence"/>
</dbReference>
<evidence type="ECO:0000313" key="3">
    <source>
        <dbReference type="Proteomes" id="UP000628710"/>
    </source>
</evidence>
<comment type="caution">
    <text evidence="2">The sequence shown here is derived from an EMBL/GenBank/DDBJ whole genome shotgun (WGS) entry which is preliminary data.</text>
</comment>
<name>A0A934JNW9_9GAMM</name>
<feature type="signal peptide" evidence="1">
    <location>
        <begin position="1"/>
        <end position="21"/>
    </location>
</feature>
<evidence type="ECO:0000256" key="1">
    <source>
        <dbReference type="SAM" id="SignalP"/>
    </source>
</evidence>
<proteinExistence type="predicted"/>
<keyword evidence="3" id="KW-1185">Reference proteome</keyword>
<organism evidence="2 3">
    <name type="scientific">Marinomonas transparens</name>
    <dbReference type="NCBI Taxonomy" id="2795388"/>
    <lineage>
        <taxon>Bacteria</taxon>
        <taxon>Pseudomonadati</taxon>
        <taxon>Pseudomonadota</taxon>
        <taxon>Gammaproteobacteria</taxon>
        <taxon>Oceanospirillales</taxon>
        <taxon>Oceanospirillaceae</taxon>
        <taxon>Marinomonas</taxon>
    </lineage>
</organism>
<feature type="chain" id="PRO_5037519897" description="Lipoprotein" evidence="1">
    <location>
        <begin position="22"/>
        <end position="63"/>
    </location>
</feature>
<dbReference type="RefSeq" id="WP_199467553.1">
    <property type="nucleotide sequence ID" value="NZ_JAEMNX010000005.1"/>
</dbReference>
<gene>
    <name evidence="2" type="ORF">I8J31_06950</name>
</gene>
<protein>
    <recommendedName>
        <fullName evidence="4">Lipoprotein</fullName>
    </recommendedName>
</protein>
<dbReference type="AlphaFoldDB" id="A0A934JNW9"/>
<reference evidence="2" key="1">
    <citation type="submission" date="2020-12" db="EMBL/GenBank/DDBJ databases">
        <title>Marinomonas arctica sp. nov., a psychrotolerant bacterium isolated from the Arctic.</title>
        <authorList>
            <person name="Zhang Y."/>
        </authorList>
    </citation>
    <scope>NUCLEOTIDE SEQUENCE</scope>
    <source>
        <strain evidence="2">C1424</strain>
    </source>
</reference>
<evidence type="ECO:0008006" key="4">
    <source>
        <dbReference type="Google" id="ProtNLM"/>
    </source>
</evidence>
<dbReference type="PROSITE" id="PS51257">
    <property type="entry name" value="PROKAR_LIPOPROTEIN"/>
    <property type="match status" value="1"/>
</dbReference>
<accession>A0A934JNW9</accession>
<evidence type="ECO:0000313" key="2">
    <source>
        <dbReference type="EMBL" id="MBJ7537419.1"/>
    </source>
</evidence>
<dbReference type="EMBL" id="JAEMNX010000005">
    <property type="protein sequence ID" value="MBJ7537419.1"/>
    <property type="molecule type" value="Genomic_DNA"/>
</dbReference>
<sequence length="63" mass="7303">MKKISVLLIFIAITACTTQGAYDVIQANQKHTCNEYRGQQRDDCLDSFSQSYEQYSENREAYD</sequence>
<keyword evidence="1" id="KW-0732">Signal</keyword>